<dbReference type="InterPro" id="IPR032675">
    <property type="entry name" value="LRR_dom_sf"/>
</dbReference>
<evidence type="ECO:0000313" key="2">
    <source>
        <dbReference type="EMBL" id="BDG69653.1"/>
    </source>
</evidence>
<dbReference type="Gene3D" id="3.80.10.10">
    <property type="entry name" value="Ribonuclease Inhibitor"/>
    <property type="match status" value="1"/>
</dbReference>
<evidence type="ECO:0000313" key="3">
    <source>
        <dbReference type="Proteomes" id="UP000831692"/>
    </source>
</evidence>
<sequence length="362" mass="39131">MTNGTSQGLFVVVVIVIFGIFVLISYLLFKDNLKPTLANIFTDGLEQSEENLTGIVKEKPINVQSSREDETYLYAKIRDADESKGETEIWVKAYKLDDGTLELRSSSVTDGNYTTGSSDMTGSLVIPDTINGMKIIGLGDGNNISVSNIWSGSSVFANALFDGTLRLPTHLEYIRHTTFEDSKFSGAIAIPKSVKIIGTYAFTNSTFTGELKLPESLTSIGDSAFYNSTFSGELKLPNGLTSIGGSAFFTSTFTGELKLPNGLTSIGGWAFQKSKFTGELKLPDSLTSIGYLAFYSSTFTGTLDVSNVKYIQKDAFSSSKIDKVIRGNVEMSDGSNSFNTSGIHPIAIKLANGNWYDGSNDN</sequence>
<dbReference type="EMBL" id="AP025635">
    <property type="protein sequence ID" value="BDG69653.1"/>
    <property type="molecule type" value="Genomic_DNA"/>
</dbReference>
<dbReference type="InterPro" id="IPR026906">
    <property type="entry name" value="LRR_5"/>
</dbReference>
<keyword evidence="1" id="KW-0812">Transmembrane</keyword>
<reference evidence="2 3" key="1">
    <citation type="submission" date="2022-03" db="EMBL/GenBank/DDBJ databases">
        <title>Complete genome sequence of Enterococcus innesii DB-1.</title>
        <authorList>
            <person name="Fukuda D."/>
            <person name="Nolasco-Hipolito C."/>
        </authorList>
    </citation>
    <scope>NUCLEOTIDE SEQUENCE [LARGE SCALE GENOMIC DNA]</scope>
    <source>
        <strain evidence="2 3">DB-1</strain>
    </source>
</reference>
<name>A0ABN6NTY7_9ENTE</name>
<keyword evidence="3" id="KW-1185">Reference proteome</keyword>
<evidence type="ECO:0000256" key="1">
    <source>
        <dbReference type="SAM" id="Phobius"/>
    </source>
</evidence>
<dbReference type="Pfam" id="PF13306">
    <property type="entry name" value="LRR_5"/>
    <property type="match status" value="1"/>
</dbReference>
<proteinExistence type="predicted"/>
<organism evidence="2 3">
    <name type="scientific">Enterococcus innesii</name>
    <dbReference type="NCBI Taxonomy" id="2839759"/>
    <lineage>
        <taxon>Bacteria</taxon>
        <taxon>Bacillati</taxon>
        <taxon>Bacillota</taxon>
        <taxon>Bacilli</taxon>
        <taxon>Lactobacillales</taxon>
        <taxon>Enterococcaceae</taxon>
        <taxon>Enterococcus</taxon>
    </lineage>
</organism>
<evidence type="ECO:0008006" key="4">
    <source>
        <dbReference type="Google" id="ProtNLM"/>
    </source>
</evidence>
<protein>
    <recommendedName>
        <fullName evidence="4">Leucine-rich repeat domain-containing protein</fullName>
    </recommendedName>
</protein>
<dbReference type="Proteomes" id="UP000831692">
    <property type="component" value="Chromosome"/>
</dbReference>
<gene>
    <name evidence="2" type="ORF">ENLAB_32170</name>
</gene>
<feature type="transmembrane region" description="Helical" evidence="1">
    <location>
        <begin position="6"/>
        <end position="29"/>
    </location>
</feature>
<keyword evidence="1" id="KW-1133">Transmembrane helix</keyword>
<keyword evidence="1" id="KW-0472">Membrane</keyword>
<accession>A0ABN6NTY7</accession>